<evidence type="ECO:0000256" key="4">
    <source>
        <dbReference type="ARBA" id="ARBA00023159"/>
    </source>
</evidence>
<dbReference type="InterPro" id="IPR000847">
    <property type="entry name" value="LysR_HTH_N"/>
</dbReference>
<dbReference type="InterPro" id="IPR036390">
    <property type="entry name" value="WH_DNA-bd_sf"/>
</dbReference>
<keyword evidence="4" id="KW-0010">Activator</keyword>
<keyword evidence="5" id="KW-0804">Transcription</keyword>
<comment type="caution">
    <text evidence="7">The sequence shown here is derived from an EMBL/GenBank/DDBJ whole genome shotgun (WGS) entry which is preliminary data.</text>
</comment>
<dbReference type="InterPro" id="IPR036388">
    <property type="entry name" value="WH-like_DNA-bd_sf"/>
</dbReference>
<comment type="similarity">
    <text evidence="1">Belongs to the LysR transcriptional regulatory family.</text>
</comment>
<evidence type="ECO:0000313" key="7">
    <source>
        <dbReference type="EMBL" id="MBB2190790.1"/>
    </source>
</evidence>
<keyword evidence="3" id="KW-0238">DNA-binding</keyword>
<dbReference type="InterPro" id="IPR005119">
    <property type="entry name" value="LysR_subst-bd"/>
</dbReference>
<dbReference type="Pfam" id="PF00126">
    <property type="entry name" value="HTH_1"/>
    <property type="match status" value="1"/>
</dbReference>
<dbReference type="AlphaFoldDB" id="A0A7W4JU23"/>
<keyword evidence="2" id="KW-0805">Transcription regulation</keyword>
<organism evidence="7 8">
    <name type="scientific">Gluconacetobacter azotocaptans</name>
    <dbReference type="NCBI Taxonomy" id="142834"/>
    <lineage>
        <taxon>Bacteria</taxon>
        <taxon>Pseudomonadati</taxon>
        <taxon>Pseudomonadota</taxon>
        <taxon>Alphaproteobacteria</taxon>
        <taxon>Acetobacterales</taxon>
        <taxon>Acetobacteraceae</taxon>
        <taxon>Gluconacetobacter</taxon>
    </lineage>
</organism>
<gene>
    <name evidence="7" type="ORF">HLH34_12605</name>
</gene>
<dbReference type="PROSITE" id="PS50931">
    <property type="entry name" value="HTH_LYSR"/>
    <property type="match status" value="1"/>
</dbReference>
<dbReference type="SUPFAM" id="SSF46785">
    <property type="entry name" value="Winged helix' DNA-binding domain"/>
    <property type="match status" value="1"/>
</dbReference>
<evidence type="ECO:0000313" key="8">
    <source>
        <dbReference type="Proteomes" id="UP000555756"/>
    </source>
</evidence>
<dbReference type="RefSeq" id="WP_183119934.1">
    <property type="nucleotide sequence ID" value="NZ_JABEQF010000009.1"/>
</dbReference>
<evidence type="ECO:0000256" key="5">
    <source>
        <dbReference type="ARBA" id="ARBA00023163"/>
    </source>
</evidence>
<dbReference type="EMBL" id="JABEQF010000009">
    <property type="protein sequence ID" value="MBB2190790.1"/>
    <property type="molecule type" value="Genomic_DNA"/>
</dbReference>
<dbReference type="GO" id="GO:2000142">
    <property type="term" value="P:regulation of DNA-templated transcription initiation"/>
    <property type="evidence" value="ECO:0007669"/>
    <property type="project" value="TreeGrafter"/>
</dbReference>
<dbReference type="PANTHER" id="PTHR30293">
    <property type="entry name" value="TRANSCRIPTIONAL REGULATORY PROTEIN NAC-RELATED"/>
    <property type="match status" value="1"/>
</dbReference>
<dbReference type="Gene3D" id="1.10.10.10">
    <property type="entry name" value="Winged helix-like DNA-binding domain superfamily/Winged helix DNA-binding domain"/>
    <property type="match status" value="1"/>
</dbReference>
<proteinExistence type="inferred from homology"/>
<feature type="domain" description="HTH lysR-type" evidence="6">
    <location>
        <begin position="1"/>
        <end position="58"/>
    </location>
</feature>
<dbReference type="GO" id="GO:0003700">
    <property type="term" value="F:DNA-binding transcription factor activity"/>
    <property type="evidence" value="ECO:0007669"/>
    <property type="project" value="InterPro"/>
</dbReference>
<name>A0A7W4JU23_9PROT</name>
<dbReference type="SUPFAM" id="SSF53850">
    <property type="entry name" value="Periplasmic binding protein-like II"/>
    <property type="match status" value="1"/>
</dbReference>
<dbReference type="GO" id="GO:0003677">
    <property type="term" value="F:DNA binding"/>
    <property type="evidence" value="ECO:0007669"/>
    <property type="project" value="UniProtKB-KW"/>
</dbReference>
<evidence type="ECO:0000259" key="6">
    <source>
        <dbReference type="PROSITE" id="PS50931"/>
    </source>
</evidence>
<dbReference type="PANTHER" id="PTHR30293:SF0">
    <property type="entry name" value="NITROGEN ASSIMILATION REGULATORY PROTEIN NAC"/>
    <property type="match status" value="1"/>
</dbReference>
<sequence>MNIRDLEHFIAVSECGSFSKASAQLGRPQPALSRHIRDLETDLRVQLLYRNGRGVVLTEAGKQLRLLGTKIIRQIRETQEQIRHYSSDRLGSAAIGMPASVSTILLSPLARSLREAYRHADLRFIDGCNGDLFQALNNGALDVALVYDAQVCANPNMETVLSQPLYLIELANPADGPADIHGTIDASGLAERPLVLPGRRHGLRQIVESWAGRNGINLNVQFNCDTYASMLQIVSSGMAATVLPASAVKREIMSAHYRARLITRPTLCRSIALVTSPNRPVNVTIIDHIKKNIDSLADDFSWPHVRETAPLRPFLPKRVTMPVAAMHV</sequence>
<dbReference type="FunFam" id="1.10.10.10:FF:000001">
    <property type="entry name" value="LysR family transcriptional regulator"/>
    <property type="match status" value="1"/>
</dbReference>
<evidence type="ECO:0000256" key="2">
    <source>
        <dbReference type="ARBA" id="ARBA00023015"/>
    </source>
</evidence>
<dbReference type="Gene3D" id="3.40.190.10">
    <property type="entry name" value="Periplasmic binding protein-like II"/>
    <property type="match status" value="2"/>
</dbReference>
<reference evidence="7 8" key="1">
    <citation type="submission" date="2020-04" db="EMBL/GenBank/DDBJ databases">
        <title>Description of novel Gluconacetobacter.</title>
        <authorList>
            <person name="Sombolestani A."/>
        </authorList>
    </citation>
    <scope>NUCLEOTIDE SEQUENCE [LARGE SCALE GENOMIC DNA]</scope>
    <source>
        <strain evidence="7 8">LMG 21311</strain>
    </source>
</reference>
<evidence type="ECO:0000256" key="3">
    <source>
        <dbReference type="ARBA" id="ARBA00023125"/>
    </source>
</evidence>
<keyword evidence="8" id="KW-1185">Reference proteome</keyword>
<evidence type="ECO:0000256" key="1">
    <source>
        <dbReference type="ARBA" id="ARBA00009437"/>
    </source>
</evidence>
<dbReference type="PRINTS" id="PR00039">
    <property type="entry name" value="HTHLYSR"/>
</dbReference>
<accession>A0A7W4JU23</accession>
<dbReference type="Proteomes" id="UP000555756">
    <property type="component" value="Unassembled WGS sequence"/>
</dbReference>
<protein>
    <submittedName>
        <fullName evidence="7">LysR family transcriptional regulator</fullName>
    </submittedName>
</protein>
<dbReference type="Pfam" id="PF03466">
    <property type="entry name" value="LysR_substrate"/>
    <property type="match status" value="1"/>
</dbReference>